<dbReference type="AlphaFoldDB" id="A0AAN1FKI4"/>
<evidence type="ECO:0000256" key="11">
    <source>
        <dbReference type="SAM" id="SignalP"/>
    </source>
</evidence>
<dbReference type="PANTHER" id="PTHR34501:SF9">
    <property type="entry name" value="MAJOR OUTER MEMBRANE PROTEIN P.IA"/>
    <property type="match status" value="1"/>
</dbReference>
<keyword evidence="10" id="KW-0998">Cell outer membrane</keyword>
<keyword evidence="9" id="KW-0472">Membrane</keyword>
<comment type="subunit">
    <text evidence="2">Homotrimer.</text>
</comment>
<feature type="signal peptide" evidence="11">
    <location>
        <begin position="1"/>
        <end position="22"/>
    </location>
</feature>
<dbReference type="EMBL" id="CP018309">
    <property type="protein sequence ID" value="ASI92335.1"/>
    <property type="molecule type" value="Genomic_DNA"/>
</dbReference>
<dbReference type="Proteomes" id="UP000197092">
    <property type="component" value="Chromosome 2"/>
</dbReference>
<dbReference type="GO" id="GO:0006811">
    <property type="term" value="P:monoatomic ion transport"/>
    <property type="evidence" value="ECO:0007669"/>
    <property type="project" value="UniProtKB-KW"/>
</dbReference>
<dbReference type="SUPFAM" id="SSF56935">
    <property type="entry name" value="Porins"/>
    <property type="match status" value="1"/>
</dbReference>
<keyword evidence="8" id="KW-0626">Porin</keyword>
<keyword evidence="6 11" id="KW-0732">Signal</keyword>
<gene>
    <name evidence="12" type="ORF">BSZ05_21265</name>
</gene>
<evidence type="ECO:0008006" key="14">
    <source>
        <dbReference type="Google" id="ProtNLM"/>
    </source>
</evidence>
<dbReference type="RefSeq" id="WP_088878303.1">
    <property type="nucleotide sequence ID" value="NZ_CP018309.1"/>
</dbReference>
<dbReference type="InterPro" id="IPR050298">
    <property type="entry name" value="Gram-neg_bact_OMP"/>
</dbReference>
<evidence type="ECO:0000256" key="9">
    <source>
        <dbReference type="ARBA" id="ARBA00023136"/>
    </source>
</evidence>
<keyword evidence="7" id="KW-0406">Ion transport</keyword>
<evidence type="ECO:0000256" key="10">
    <source>
        <dbReference type="ARBA" id="ARBA00023237"/>
    </source>
</evidence>
<evidence type="ECO:0000256" key="5">
    <source>
        <dbReference type="ARBA" id="ARBA00022692"/>
    </source>
</evidence>
<keyword evidence="4" id="KW-1134">Transmembrane beta strand</keyword>
<evidence type="ECO:0000256" key="8">
    <source>
        <dbReference type="ARBA" id="ARBA00023114"/>
    </source>
</evidence>
<evidence type="ECO:0000313" key="12">
    <source>
        <dbReference type="EMBL" id="ASI92335.1"/>
    </source>
</evidence>
<dbReference type="InterPro" id="IPR023614">
    <property type="entry name" value="Porin_dom_sf"/>
</dbReference>
<dbReference type="KEGG" id="vsh:BSZ05_21265"/>
<evidence type="ECO:0000256" key="4">
    <source>
        <dbReference type="ARBA" id="ARBA00022452"/>
    </source>
</evidence>
<keyword evidence="5" id="KW-0812">Transmembrane</keyword>
<dbReference type="Gene3D" id="2.40.160.10">
    <property type="entry name" value="Porin"/>
    <property type="match status" value="1"/>
</dbReference>
<evidence type="ECO:0000313" key="13">
    <source>
        <dbReference type="Proteomes" id="UP000197092"/>
    </source>
</evidence>
<dbReference type="GO" id="GO:0046930">
    <property type="term" value="C:pore complex"/>
    <property type="evidence" value="ECO:0007669"/>
    <property type="project" value="UniProtKB-KW"/>
</dbReference>
<sequence>MKSLFKLSTLAVSVFAASQVSAIELYNNEGTELTMYGAIAAQVSKYNYDESTPMGSDLAYGLNNDSTFIEDPGSYVGFDISHTQGKFKGVAKIAFDVNFGTQTDVNGYGDSLEALTARQVYAGFGHEDFGTVTIGRQESPYMKTDKGYYSYWAGGLNMMQSDELGSRRAPNTVVWQNDFDNLYVGLQYQARRDVEQIAFGNGLNFGSFIVGGTLDSNFDLESRSKITIKDGFGGAIAYTFDFGTYVSAAYNQANDISGNFIDILGSATGTADNAEVKQYALAAEHHFMDGAISVSGRYEHFEAKDGSSSPIFDSKTDNFGLGANFYFTESMRIYGSYEYAKENNNLTGRTQSEANIYNVGFGWAPVAWGEVYLESYYDDVQLNDSIDYENFPTSADTESKGAHFFLGAAVFF</sequence>
<accession>A0AAN1FKI4</accession>
<dbReference type="PANTHER" id="PTHR34501">
    <property type="entry name" value="PROTEIN YDDL-RELATED"/>
    <property type="match status" value="1"/>
</dbReference>
<comment type="subcellular location">
    <subcellularLocation>
        <location evidence="1">Cell outer membrane</location>
        <topology evidence="1">Multi-pass membrane protein</topology>
    </subcellularLocation>
</comment>
<feature type="chain" id="PRO_5042946083" description="Porin" evidence="11">
    <location>
        <begin position="23"/>
        <end position="412"/>
    </location>
</feature>
<evidence type="ECO:0000256" key="6">
    <source>
        <dbReference type="ARBA" id="ARBA00022729"/>
    </source>
</evidence>
<evidence type="ECO:0000256" key="2">
    <source>
        <dbReference type="ARBA" id="ARBA00011233"/>
    </source>
</evidence>
<evidence type="ECO:0000256" key="7">
    <source>
        <dbReference type="ARBA" id="ARBA00023065"/>
    </source>
</evidence>
<organism evidence="12 13">
    <name type="scientific">Vibrio mediterranei</name>
    <dbReference type="NCBI Taxonomy" id="689"/>
    <lineage>
        <taxon>Bacteria</taxon>
        <taxon>Pseudomonadati</taxon>
        <taxon>Pseudomonadota</taxon>
        <taxon>Gammaproteobacteria</taxon>
        <taxon>Vibrionales</taxon>
        <taxon>Vibrionaceae</taxon>
        <taxon>Vibrio</taxon>
    </lineage>
</organism>
<proteinExistence type="predicted"/>
<reference evidence="13" key="1">
    <citation type="submission" date="2016-12" db="EMBL/GenBank/DDBJ databases">
        <title>Comparative genomic analysis reveals the diversity, evolution, and environmental adaptation strategies of the genus Vibrio.</title>
        <authorList>
            <person name="Lin H."/>
            <person name="Wang X."/>
            <person name="Zhang X.-H."/>
        </authorList>
    </citation>
    <scope>NUCLEOTIDE SEQUENCE [LARGE SCALE GENOMIC DNA]</scope>
    <source>
        <strain evidence="13">QT6D1</strain>
    </source>
</reference>
<protein>
    <recommendedName>
        <fullName evidence="14">Porin</fullName>
    </recommendedName>
</protein>
<name>A0AAN1FKI4_9VIBR</name>
<keyword evidence="3" id="KW-0813">Transport</keyword>
<dbReference type="GO" id="GO:0009279">
    <property type="term" value="C:cell outer membrane"/>
    <property type="evidence" value="ECO:0007669"/>
    <property type="project" value="UniProtKB-SubCell"/>
</dbReference>
<dbReference type="GO" id="GO:0015288">
    <property type="term" value="F:porin activity"/>
    <property type="evidence" value="ECO:0007669"/>
    <property type="project" value="UniProtKB-KW"/>
</dbReference>
<dbReference type="InterPro" id="IPR033900">
    <property type="entry name" value="Gram_neg_porin_domain"/>
</dbReference>
<evidence type="ECO:0000256" key="1">
    <source>
        <dbReference type="ARBA" id="ARBA00004571"/>
    </source>
</evidence>
<evidence type="ECO:0000256" key="3">
    <source>
        <dbReference type="ARBA" id="ARBA00022448"/>
    </source>
</evidence>
<dbReference type="CDD" id="cd00342">
    <property type="entry name" value="gram_neg_porins"/>
    <property type="match status" value="1"/>
</dbReference>